<dbReference type="SUPFAM" id="SSF46785">
    <property type="entry name" value="Winged helix' DNA-binding domain"/>
    <property type="match status" value="1"/>
</dbReference>
<reference evidence="4 5" key="1">
    <citation type="submission" date="2016-08" db="EMBL/GenBank/DDBJ databases">
        <title>A new outlook on sporulation: Clostridium algidixylanolyticum.</title>
        <authorList>
            <person name="Poppleton D.I."/>
            <person name="Gribaldo S."/>
        </authorList>
    </citation>
    <scope>NUCLEOTIDE SEQUENCE [LARGE SCALE GENOMIC DNA]</scope>
    <source>
        <strain evidence="4 5">SPL73</strain>
    </source>
</reference>
<dbReference type="GO" id="GO:0003677">
    <property type="term" value="F:DNA binding"/>
    <property type="evidence" value="ECO:0007669"/>
    <property type="project" value="UniProtKB-KW"/>
</dbReference>
<dbReference type="InterPro" id="IPR036388">
    <property type="entry name" value="WH-like_DNA-bd_sf"/>
</dbReference>
<comment type="caution">
    <text evidence="4">The sequence shown here is derived from an EMBL/GenBank/DDBJ whole genome shotgun (WGS) entry which is preliminary data.</text>
</comment>
<dbReference type="PANTHER" id="PTHR34580">
    <property type="match status" value="1"/>
</dbReference>
<gene>
    <name evidence="4" type="ORF">BET01_05155</name>
</gene>
<organism evidence="4 5">
    <name type="scientific">Lacrimispora algidixylanolytica</name>
    <dbReference type="NCBI Taxonomy" id="94868"/>
    <lineage>
        <taxon>Bacteria</taxon>
        <taxon>Bacillati</taxon>
        <taxon>Bacillota</taxon>
        <taxon>Clostridia</taxon>
        <taxon>Lachnospirales</taxon>
        <taxon>Lachnospiraceae</taxon>
        <taxon>Lacrimispora</taxon>
    </lineage>
</organism>
<dbReference type="Proteomes" id="UP000284277">
    <property type="component" value="Unassembled WGS sequence"/>
</dbReference>
<keyword evidence="5" id="KW-1185">Reference proteome</keyword>
<dbReference type="InterPro" id="IPR028349">
    <property type="entry name" value="PafC-like"/>
</dbReference>
<keyword evidence="2" id="KW-0804">Transcription</keyword>
<dbReference type="InterPro" id="IPR001034">
    <property type="entry name" value="DeoR_HTH"/>
</dbReference>
<evidence type="ECO:0000313" key="5">
    <source>
        <dbReference type="Proteomes" id="UP000284277"/>
    </source>
</evidence>
<dbReference type="RefSeq" id="WP_120197496.1">
    <property type="nucleotide sequence ID" value="NZ_MCIA01000030.1"/>
</dbReference>
<feature type="domain" description="HTH deoR-type" evidence="3">
    <location>
        <begin position="2"/>
        <end position="60"/>
    </location>
</feature>
<evidence type="ECO:0000256" key="1">
    <source>
        <dbReference type="ARBA" id="ARBA00023015"/>
    </source>
</evidence>
<dbReference type="InterPro" id="IPR051534">
    <property type="entry name" value="CBASS_pafABC_assoc_protein"/>
</dbReference>
<dbReference type="Pfam" id="PF08279">
    <property type="entry name" value="HTH_11"/>
    <property type="match status" value="1"/>
</dbReference>
<dbReference type="Pfam" id="PF13280">
    <property type="entry name" value="WYL"/>
    <property type="match status" value="1"/>
</dbReference>
<proteinExistence type="predicted"/>
<dbReference type="InterPro" id="IPR026881">
    <property type="entry name" value="WYL_dom"/>
</dbReference>
<dbReference type="EMBL" id="MCIA01000030">
    <property type="protein sequence ID" value="RKD30709.1"/>
    <property type="molecule type" value="Genomic_DNA"/>
</dbReference>
<protein>
    <submittedName>
        <fullName evidence="4">DNA-binding transcriptional regulator</fullName>
    </submittedName>
</protein>
<name>A0A419SZV1_9FIRM</name>
<dbReference type="PROSITE" id="PS51000">
    <property type="entry name" value="HTH_DEOR_2"/>
    <property type="match status" value="1"/>
</dbReference>
<dbReference type="AlphaFoldDB" id="A0A419SZV1"/>
<evidence type="ECO:0000259" key="3">
    <source>
        <dbReference type="PROSITE" id="PS51000"/>
    </source>
</evidence>
<dbReference type="PROSITE" id="PS52050">
    <property type="entry name" value="WYL"/>
    <property type="match status" value="1"/>
</dbReference>
<dbReference type="GO" id="GO:0003700">
    <property type="term" value="F:DNA-binding transcription factor activity"/>
    <property type="evidence" value="ECO:0007669"/>
    <property type="project" value="InterPro"/>
</dbReference>
<dbReference type="PIRSF" id="PIRSF016838">
    <property type="entry name" value="PafC"/>
    <property type="match status" value="1"/>
</dbReference>
<dbReference type="OrthoDB" id="9815009at2"/>
<keyword evidence="1" id="KW-0805">Transcription regulation</keyword>
<dbReference type="InterPro" id="IPR057727">
    <property type="entry name" value="WCX_dom"/>
</dbReference>
<dbReference type="InterPro" id="IPR013196">
    <property type="entry name" value="HTH_11"/>
</dbReference>
<dbReference type="InterPro" id="IPR036390">
    <property type="entry name" value="WH_DNA-bd_sf"/>
</dbReference>
<dbReference type="Gene3D" id="1.10.10.10">
    <property type="entry name" value="Winged helix-like DNA-binding domain superfamily/Winged helix DNA-binding domain"/>
    <property type="match status" value="1"/>
</dbReference>
<evidence type="ECO:0000313" key="4">
    <source>
        <dbReference type="EMBL" id="RKD30709.1"/>
    </source>
</evidence>
<dbReference type="PANTHER" id="PTHR34580:SF1">
    <property type="entry name" value="PROTEIN PAFC"/>
    <property type="match status" value="1"/>
</dbReference>
<accession>A0A419SZV1</accession>
<sequence length="301" mass="34635">MKLDRLLGILTTLLKNDKVTAPYLAEKFEVSRRTINRDIEALCQAGIPVITQQGSGGGIFIAEGYKLDKSLLTPDELSGIIAALKGIGTVMDKSYLEKTLDKLSAQKEATVSLHEPVIIDLASHYKGSLTEKIQLIKTAVYDTRLVEFDYYYEKGMTHRRLEPYLVVFQWTSWYLFGYCPKKKDWRLFKLMRLWDLSLCEETFVPQEIPEEKKNFNESLPDDKPLVALFDPSVRYQLIETYGPHCYTETEDGLLRLEIGYTNREYTISWILGFGDKAKVLKPIDMAKEIKKIAAEIYKKYS</sequence>
<evidence type="ECO:0000256" key="2">
    <source>
        <dbReference type="ARBA" id="ARBA00023163"/>
    </source>
</evidence>
<dbReference type="Pfam" id="PF25583">
    <property type="entry name" value="WCX"/>
    <property type="match status" value="1"/>
</dbReference>
<keyword evidence="4" id="KW-0238">DNA-binding</keyword>